<name>A0AAV5JTH0_9ROSI</name>
<gene>
    <name evidence="1" type="ORF">SLEP1_g27537</name>
</gene>
<keyword evidence="2" id="KW-1185">Reference proteome</keyword>
<comment type="caution">
    <text evidence="1">The sequence shown here is derived from an EMBL/GenBank/DDBJ whole genome shotgun (WGS) entry which is preliminary data.</text>
</comment>
<dbReference type="AlphaFoldDB" id="A0AAV5JTH0"/>
<reference evidence="1 2" key="1">
    <citation type="journal article" date="2021" name="Commun. Biol.">
        <title>The genome of Shorea leprosula (Dipterocarpaceae) highlights the ecological relevance of drought in aseasonal tropical rainforests.</title>
        <authorList>
            <person name="Ng K.K.S."/>
            <person name="Kobayashi M.J."/>
            <person name="Fawcett J.A."/>
            <person name="Hatakeyama M."/>
            <person name="Paape T."/>
            <person name="Ng C.H."/>
            <person name="Ang C.C."/>
            <person name="Tnah L.H."/>
            <person name="Lee C.T."/>
            <person name="Nishiyama T."/>
            <person name="Sese J."/>
            <person name="O'Brien M.J."/>
            <person name="Copetti D."/>
            <person name="Mohd Noor M.I."/>
            <person name="Ong R.C."/>
            <person name="Putra M."/>
            <person name="Sireger I.Z."/>
            <person name="Indrioko S."/>
            <person name="Kosugi Y."/>
            <person name="Izuno A."/>
            <person name="Isagi Y."/>
            <person name="Lee S.L."/>
            <person name="Shimizu K.K."/>
        </authorList>
    </citation>
    <scope>NUCLEOTIDE SEQUENCE [LARGE SCALE GENOMIC DNA]</scope>
    <source>
        <strain evidence="1">214</strain>
    </source>
</reference>
<proteinExistence type="predicted"/>
<accession>A0AAV5JTH0</accession>
<sequence>MLERGTEEPCYELRTKINLKVQEKSQPTKRMVG</sequence>
<evidence type="ECO:0000313" key="1">
    <source>
        <dbReference type="EMBL" id="GKV16977.1"/>
    </source>
</evidence>
<dbReference type="EMBL" id="BPVZ01000046">
    <property type="protein sequence ID" value="GKV16977.1"/>
    <property type="molecule type" value="Genomic_DNA"/>
</dbReference>
<organism evidence="1 2">
    <name type="scientific">Rubroshorea leprosula</name>
    <dbReference type="NCBI Taxonomy" id="152421"/>
    <lineage>
        <taxon>Eukaryota</taxon>
        <taxon>Viridiplantae</taxon>
        <taxon>Streptophyta</taxon>
        <taxon>Embryophyta</taxon>
        <taxon>Tracheophyta</taxon>
        <taxon>Spermatophyta</taxon>
        <taxon>Magnoliopsida</taxon>
        <taxon>eudicotyledons</taxon>
        <taxon>Gunneridae</taxon>
        <taxon>Pentapetalae</taxon>
        <taxon>rosids</taxon>
        <taxon>malvids</taxon>
        <taxon>Malvales</taxon>
        <taxon>Dipterocarpaceae</taxon>
        <taxon>Rubroshorea</taxon>
    </lineage>
</organism>
<evidence type="ECO:0000313" key="2">
    <source>
        <dbReference type="Proteomes" id="UP001054252"/>
    </source>
</evidence>
<protein>
    <submittedName>
        <fullName evidence="1">Uncharacterized protein</fullName>
    </submittedName>
</protein>
<dbReference type="Proteomes" id="UP001054252">
    <property type="component" value="Unassembled WGS sequence"/>
</dbReference>